<gene>
    <name evidence="2" type="ORF">I4641_15740</name>
</gene>
<keyword evidence="1" id="KW-1133">Transmembrane helix</keyword>
<keyword evidence="3" id="KW-1185">Reference proteome</keyword>
<evidence type="ECO:0000313" key="3">
    <source>
        <dbReference type="Proteomes" id="UP000729733"/>
    </source>
</evidence>
<feature type="transmembrane region" description="Helical" evidence="1">
    <location>
        <begin position="21"/>
        <end position="47"/>
    </location>
</feature>
<dbReference type="RefSeq" id="WP_229641510.1">
    <property type="nucleotide sequence ID" value="NZ_JADWDC010000043.1"/>
</dbReference>
<dbReference type="Proteomes" id="UP000729733">
    <property type="component" value="Unassembled WGS sequence"/>
</dbReference>
<feature type="transmembrane region" description="Helical" evidence="1">
    <location>
        <begin position="67"/>
        <end position="87"/>
    </location>
</feature>
<proteinExistence type="predicted"/>
<sequence length="216" mass="24590">MNKNKNKSYKLISVLKKVLKTIGSVILYIIGIIFSLLMTYVIFYLCFWKGGIWLIVKLSSFNYKDPIPGRTVGLIISTFGVVLAIVIRRWFSALDLARSIDLVEAHRNAIVENPNCIMPNAIFPSDLKELCRFLSSEATLQIISIAKVCEIIYELAAEEGTDVDKKISKLIEDYLQNKSLKKTSKFLRSPMTPLLIFTFKDSKLSEEDLFANQLRI</sequence>
<name>A0A964BRS4_9CYAN</name>
<evidence type="ECO:0000313" key="2">
    <source>
        <dbReference type="EMBL" id="MCC0178429.1"/>
    </source>
</evidence>
<keyword evidence="1" id="KW-0472">Membrane</keyword>
<comment type="caution">
    <text evidence="2">The sequence shown here is derived from an EMBL/GenBank/DDBJ whole genome shotgun (WGS) entry which is preliminary data.</text>
</comment>
<accession>A0A964BRS4</accession>
<evidence type="ECO:0000256" key="1">
    <source>
        <dbReference type="SAM" id="Phobius"/>
    </source>
</evidence>
<organism evidence="2 3">
    <name type="scientific">Waterburya agarophytonicola KI4</name>
    <dbReference type="NCBI Taxonomy" id="2874699"/>
    <lineage>
        <taxon>Bacteria</taxon>
        <taxon>Bacillati</taxon>
        <taxon>Cyanobacteriota</taxon>
        <taxon>Cyanophyceae</taxon>
        <taxon>Pleurocapsales</taxon>
        <taxon>Hyellaceae</taxon>
        <taxon>Waterburya</taxon>
        <taxon>Waterburya agarophytonicola</taxon>
    </lineage>
</organism>
<dbReference type="EMBL" id="JADWDC010000043">
    <property type="protein sequence ID" value="MCC0178429.1"/>
    <property type="molecule type" value="Genomic_DNA"/>
</dbReference>
<dbReference type="AlphaFoldDB" id="A0A964BRS4"/>
<keyword evidence="1" id="KW-0812">Transmembrane</keyword>
<reference evidence="2" key="1">
    <citation type="journal article" date="2021" name="Antonie Van Leeuwenhoek">
        <title>Draft genome and description of Waterburya agarophytonicola gen. nov. sp. nov. (Pleurocapsales, Cyanobacteria): a seaweed symbiont.</title>
        <authorList>
            <person name="Bonthond G."/>
            <person name="Shalygin S."/>
            <person name="Bayer T."/>
            <person name="Weinberger F."/>
        </authorList>
    </citation>
    <scope>NUCLEOTIDE SEQUENCE</scope>
    <source>
        <strain evidence="2">KI4</strain>
    </source>
</reference>
<protein>
    <submittedName>
        <fullName evidence="2">Uncharacterized protein</fullName>
    </submittedName>
</protein>